<keyword evidence="3" id="KW-1185">Reference proteome</keyword>
<dbReference type="Proteomes" id="UP001479436">
    <property type="component" value="Unassembled WGS sequence"/>
</dbReference>
<accession>A0ABR2VN12</accession>
<gene>
    <name evidence="2" type="ORF">K7432_016278</name>
</gene>
<feature type="non-terminal residue" evidence="2">
    <location>
        <position position="207"/>
    </location>
</feature>
<evidence type="ECO:0000256" key="1">
    <source>
        <dbReference type="SAM" id="MobiDB-lite"/>
    </source>
</evidence>
<evidence type="ECO:0000313" key="2">
    <source>
        <dbReference type="EMBL" id="KAK9679425.1"/>
    </source>
</evidence>
<name>A0ABR2VN12_9FUNG</name>
<reference evidence="2 3" key="1">
    <citation type="submission" date="2023-04" db="EMBL/GenBank/DDBJ databases">
        <title>Genome of Basidiobolus ranarum AG-B5.</title>
        <authorList>
            <person name="Stajich J.E."/>
            <person name="Carter-House D."/>
            <person name="Gryganskyi A."/>
        </authorList>
    </citation>
    <scope>NUCLEOTIDE SEQUENCE [LARGE SCALE GENOMIC DNA]</scope>
    <source>
        <strain evidence="2 3">AG-B5</strain>
    </source>
</reference>
<feature type="region of interest" description="Disordered" evidence="1">
    <location>
        <begin position="1"/>
        <end position="28"/>
    </location>
</feature>
<organism evidence="2 3">
    <name type="scientific">Basidiobolus ranarum</name>
    <dbReference type="NCBI Taxonomy" id="34480"/>
    <lineage>
        <taxon>Eukaryota</taxon>
        <taxon>Fungi</taxon>
        <taxon>Fungi incertae sedis</taxon>
        <taxon>Zoopagomycota</taxon>
        <taxon>Entomophthoromycotina</taxon>
        <taxon>Basidiobolomycetes</taxon>
        <taxon>Basidiobolales</taxon>
        <taxon>Basidiobolaceae</taxon>
        <taxon>Basidiobolus</taxon>
    </lineage>
</organism>
<comment type="caution">
    <text evidence="2">The sequence shown here is derived from an EMBL/GenBank/DDBJ whole genome shotgun (WGS) entry which is preliminary data.</text>
</comment>
<evidence type="ECO:0000313" key="3">
    <source>
        <dbReference type="Proteomes" id="UP001479436"/>
    </source>
</evidence>
<dbReference type="EMBL" id="JASJQH010009464">
    <property type="protein sequence ID" value="KAK9679425.1"/>
    <property type="molecule type" value="Genomic_DNA"/>
</dbReference>
<protein>
    <submittedName>
        <fullName evidence="2">Uncharacterized protein</fullName>
    </submittedName>
</protein>
<proteinExistence type="predicted"/>
<sequence length="207" mass="22720">MSLRSPPQKLKSEATKHRVSSFSGNSDSIPKEKMLLSTTVPKPGVVSSLTQVFEANLIQSSNQFPPVSGSSSRSNYSTIRPRNSTISALGRNSNSAKRGSIQGIFTVDETSSYDEFKAKFQQVPTNTKASQTSQTLSRSRKFPFHQFKHTVELKTSPTHSDTVRTETSLLGKLTSNTDKAQSLLVIDEETITSSYDSIEDIITNTLP</sequence>